<proteinExistence type="predicted"/>
<name>A0A1Z3MMC2_KLEOX</name>
<geneLocation type="plasmid" evidence="1">
    <name>p2-OXA</name>
</geneLocation>
<organism evidence="1">
    <name type="scientific">Klebsiella oxytoca</name>
    <dbReference type="NCBI Taxonomy" id="571"/>
    <lineage>
        <taxon>Bacteria</taxon>
        <taxon>Pseudomonadati</taxon>
        <taxon>Pseudomonadota</taxon>
        <taxon>Gammaproteobacteria</taxon>
        <taxon>Enterobacterales</taxon>
        <taxon>Enterobacteriaceae</taxon>
        <taxon>Klebsiella/Raoultella group</taxon>
        <taxon>Klebsiella</taxon>
    </lineage>
</organism>
<protein>
    <submittedName>
        <fullName evidence="1">Uncharacterized protein</fullName>
    </submittedName>
</protein>
<dbReference type="RefSeq" id="WP_135735349.1">
    <property type="nucleotide sequence ID" value="NZ_KY913898.1"/>
</dbReference>
<sequence length="95" mass="10159">MMKINYKDKYTKALNEIIANGANRQAIFVLCNSMVEAYGRSGGSLAYEVLNDALDLELPSDAENVVLDALDALSGQCSPVSFIGSGDYHRAAQAA</sequence>
<keyword evidence="1" id="KW-0614">Plasmid</keyword>
<evidence type="ECO:0000313" key="1">
    <source>
        <dbReference type="EMBL" id="ASD48949.1"/>
    </source>
</evidence>
<dbReference type="EMBL" id="KY913898">
    <property type="protein sequence ID" value="ASD48949.1"/>
    <property type="molecule type" value="Genomic_DNA"/>
</dbReference>
<dbReference type="AlphaFoldDB" id="A0A1Z3MMC2"/>
<accession>A0A1Z3MMC2</accession>
<reference evidence="1" key="1">
    <citation type="submission" date="2017-04" db="EMBL/GenBank/DDBJ databases">
        <title>First report of Klebsiella oxytoca strain simultaneously producing NDM-1, IMP-4 and KPC-2 carbapenemases.</title>
        <authorList>
            <person name="Wang J."/>
            <person name="Li J."/>
            <person name="Yuan M."/>
            <person name="Chen H."/>
            <person name="Jia Y."/>
            <person name="Zhu X."/>
            <person name="Bai L."/>
            <person name="Bai X."/>
            <person name="Fanning S."/>
        </authorList>
    </citation>
    <scope>NUCLEOTIDE SEQUENCE</scope>
    <source>
        <strain evidence="1">PKOX3</strain>
        <plasmid evidence="1">p2-OXA</plasmid>
    </source>
</reference>